<evidence type="ECO:0000313" key="2">
    <source>
        <dbReference type="EMBL" id="QNO48600.1"/>
    </source>
</evidence>
<dbReference type="Gene3D" id="3.40.50.410">
    <property type="entry name" value="von Willebrand factor, type A domain"/>
    <property type="match status" value="1"/>
</dbReference>
<gene>
    <name evidence="2" type="ORF">LKGCFIDI_00002</name>
</gene>
<dbReference type="InterPro" id="IPR002881">
    <property type="entry name" value="DUF58"/>
</dbReference>
<proteinExistence type="predicted"/>
<protein>
    <recommendedName>
        <fullName evidence="1">DUF58 domain-containing protein</fullName>
    </recommendedName>
</protein>
<dbReference type="EMBL" id="MT631356">
    <property type="protein sequence ID" value="QNO48600.1"/>
    <property type="molecule type" value="Genomic_DNA"/>
</dbReference>
<sequence>MIDTEFFNQLNRFSLMVRKRVSSVYAGSRRAVLQGKGIEIVGYREYMPGDDIRTIDWRVYGRTEKLYIRKFEEEKNVTTHILLDSSKSMDYSSLSDGTTKFDYAAMLACGFGYLVARENEKFAISTFDEEIDITPPKRGRGYLLHTIDRLNELQLQGTTRFDHCTSQYVKMIRSKSLVVVISDFLTDLDSIRAGLYRLAPNDLIVISVYDPTEYDLSIEGDVKLYDMETNDIRKTYISPKLRQDYKTQLDLHFGGIRETCMHIGADFFSFGTDLPIFDAFFKTVKAR</sequence>
<dbReference type="PANTHER" id="PTHR33608:SF6">
    <property type="entry name" value="BLL2464 PROTEIN"/>
    <property type="match status" value="1"/>
</dbReference>
<dbReference type="AlphaFoldDB" id="A0A7G9YKR6"/>
<reference evidence="2" key="1">
    <citation type="submission" date="2020-06" db="EMBL/GenBank/DDBJ databases">
        <title>Unique genomic features of the anaerobic methanotrophic archaea.</title>
        <authorList>
            <person name="Chadwick G.L."/>
            <person name="Skennerton C.T."/>
            <person name="Laso-Perez R."/>
            <person name="Leu A.O."/>
            <person name="Speth D.R."/>
            <person name="Yu H."/>
            <person name="Morgan-Lang C."/>
            <person name="Hatzenpichler R."/>
            <person name="Goudeau D."/>
            <person name="Malmstrom R."/>
            <person name="Brazelton W.J."/>
            <person name="Woyke T."/>
            <person name="Hallam S.J."/>
            <person name="Tyson G.W."/>
            <person name="Wegener G."/>
            <person name="Boetius A."/>
            <person name="Orphan V."/>
        </authorList>
    </citation>
    <scope>NUCLEOTIDE SEQUENCE</scope>
</reference>
<name>A0A7G9YKR6_9EURY</name>
<dbReference type="PANTHER" id="PTHR33608">
    <property type="entry name" value="BLL2464 PROTEIN"/>
    <property type="match status" value="1"/>
</dbReference>
<dbReference type="Pfam" id="PF01882">
    <property type="entry name" value="DUF58"/>
    <property type="match status" value="1"/>
</dbReference>
<organism evidence="2">
    <name type="scientific">Candidatus Methanogaster sp. ANME-2c ERB4</name>
    <dbReference type="NCBI Taxonomy" id="2759911"/>
    <lineage>
        <taxon>Archaea</taxon>
        <taxon>Methanobacteriati</taxon>
        <taxon>Methanobacteriota</taxon>
        <taxon>Stenosarchaea group</taxon>
        <taxon>Methanomicrobia</taxon>
        <taxon>Methanosarcinales</taxon>
        <taxon>ANME-2 cluster</taxon>
        <taxon>Candidatus Methanogasteraceae</taxon>
        <taxon>Candidatus Methanogaster</taxon>
    </lineage>
</organism>
<dbReference type="InterPro" id="IPR036465">
    <property type="entry name" value="vWFA_dom_sf"/>
</dbReference>
<evidence type="ECO:0000259" key="1">
    <source>
        <dbReference type="Pfam" id="PF01882"/>
    </source>
</evidence>
<feature type="domain" description="DUF58" evidence="1">
    <location>
        <begin position="43"/>
        <end position="248"/>
    </location>
</feature>
<dbReference type="SUPFAM" id="SSF53300">
    <property type="entry name" value="vWA-like"/>
    <property type="match status" value="1"/>
</dbReference>
<accession>A0A7G9YKR6</accession>